<feature type="domain" description="RDD" evidence="6">
    <location>
        <begin position="19"/>
        <end position="164"/>
    </location>
</feature>
<dbReference type="PANTHER" id="PTHR38480">
    <property type="entry name" value="SLR0254 PROTEIN"/>
    <property type="match status" value="1"/>
</dbReference>
<reference evidence="8" key="1">
    <citation type="submission" date="2020-08" db="EMBL/GenBank/DDBJ databases">
        <title>Lacibacter sp. S13-6-6 genome sequencing.</title>
        <authorList>
            <person name="Jin L."/>
        </authorList>
    </citation>
    <scope>NUCLEOTIDE SEQUENCE [LARGE SCALE GENOMIC DNA]</scope>
    <source>
        <strain evidence="8">S13-6-6</strain>
    </source>
</reference>
<keyword evidence="3 5" id="KW-1133">Transmembrane helix</keyword>
<proteinExistence type="predicted"/>
<keyword evidence="8" id="KW-1185">Reference proteome</keyword>
<dbReference type="RefSeq" id="WP_182800994.1">
    <property type="nucleotide sequence ID" value="NZ_CP060007.1"/>
</dbReference>
<dbReference type="EMBL" id="CP060007">
    <property type="protein sequence ID" value="QNA42728.1"/>
    <property type="molecule type" value="Genomic_DNA"/>
</dbReference>
<dbReference type="AlphaFoldDB" id="A0A7G5XB75"/>
<keyword evidence="2 5" id="KW-0812">Transmembrane</keyword>
<evidence type="ECO:0000256" key="2">
    <source>
        <dbReference type="ARBA" id="ARBA00022692"/>
    </source>
</evidence>
<dbReference type="InterPro" id="IPR010432">
    <property type="entry name" value="RDD"/>
</dbReference>
<dbReference type="PANTHER" id="PTHR38480:SF1">
    <property type="entry name" value="SLR0254 PROTEIN"/>
    <property type="match status" value="1"/>
</dbReference>
<name>A0A7G5XB75_9BACT</name>
<feature type="transmembrane region" description="Helical" evidence="5">
    <location>
        <begin position="58"/>
        <end position="80"/>
    </location>
</feature>
<feature type="transmembrane region" description="Helical" evidence="5">
    <location>
        <begin position="129"/>
        <end position="151"/>
    </location>
</feature>
<dbReference type="Proteomes" id="UP000515344">
    <property type="component" value="Chromosome"/>
</dbReference>
<evidence type="ECO:0000313" key="8">
    <source>
        <dbReference type="Proteomes" id="UP000515344"/>
    </source>
</evidence>
<feature type="transmembrane region" description="Helical" evidence="5">
    <location>
        <begin position="25"/>
        <end position="46"/>
    </location>
</feature>
<sequence>MSNVQISTPFNISLEFEIAPFFKRLLAYFLDLMIMVAYAMFMRFVLYDGVRLEGSFATGVDILAISVPLLLYHPVFEILFHGQSLGKMAMGIRVMSLDGGDPTISQYLLRWFFRVWEWPLVFSFVYPGFWILLQLIFVGMFGVIVIIIIAVTANNQRLGDLAANTAIVSTRIKSSIHDTVFMEITQKDYAVKFPQVLKLSDRDINTIKTVLNDTYKRNNFETAHRIAGRIKTVLQIETDMEVDMFLQQLIADYNYLATKE</sequence>
<evidence type="ECO:0000256" key="5">
    <source>
        <dbReference type="SAM" id="Phobius"/>
    </source>
</evidence>
<protein>
    <submittedName>
        <fullName evidence="7">RDD family protein</fullName>
    </submittedName>
</protein>
<dbReference type="Pfam" id="PF06271">
    <property type="entry name" value="RDD"/>
    <property type="match status" value="1"/>
</dbReference>
<comment type="subcellular location">
    <subcellularLocation>
        <location evidence="1">Membrane</location>
        <topology evidence="1">Multi-pass membrane protein</topology>
    </subcellularLocation>
</comment>
<evidence type="ECO:0000256" key="4">
    <source>
        <dbReference type="ARBA" id="ARBA00023136"/>
    </source>
</evidence>
<dbReference type="KEGG" id="lacs:H4075_11510"/>
<evidence type="ECO:0000313" key="7">
    <source>
        <dbReference type="EMBL" id="QNA42728.1"/>
    </source>
</evidence>
<keyword evidence="4 5" id="KW-0472">Membrane</keyword>
<organism evidence="7 8">
    <name type="scientific">Lacibacter sediminis</name>
    <dbReference type="NCBI Taxonomy" id="2760713"/>
    <lineage>
        <taxon>Bacteria</taxon>
        <taxon>Pseudomonadati</taxon>
        <taxon>Bacteroidota</taxon>
        <taxon>Chitinophagia</taxon>
        <taxon>Chitinophagales</taxon>
        <taxon>Chitinophagaceae</taxon>
        <taxon>Lacibacter</taxon>
    </lineage>
</organism>
<evidence type="ECO:0000259" key="6">
    <source>
        <dbReference type="Pfam" id="PF06271"/>
    </source>
</evidence>
<evidence type="ECO:0000256" key="1">
    <source>
        <dbReference type="ARBA" id="ARBA00004141"/>
    </source>
</evidence>
<accession>A0A7G5XB75</accession>
<gene>
    <name evidence="7" type="ORF">H4075_11510</name>
</gene>
<evidence type="ECO:0000256" key="3">
    <source>
        <dbReference type="ARBA" id="ARBA00022989"/>
    </source>
</evidence>
<dbReference type="GO" id="GO:0016020">
    <property type="term" value="C:membrane"/>
    <property type="evidence" value="ECO:0007669"/>
    <property type="project" value="UniProtKB-SubCell"/>
</dbReference>